<dbReference type="PROSITE" id="PS00061">
    <property type="entry name" value="ADH_SHORT"/>
    <property type="match status" value="1"/>
</dbReference>
<evidence type="ECO:0000256" key="2">
    <source>
        <dbReference type="ARBA" id="ARBA00023002"/>
    </source>
</evidence>
<sequence>MKTYLVTGSASGMGAAVAQRLSGDGHRVIGLDLRDAQVCADLSTWEGRSRAVREVLTACGGVLDGAVLAAGMGPTAGRERTILEVNLLGVTGLLDGLRPALAAADKAKVVVFGSNSTTATPLVPRAALRRLADGDTTGAARVLLRRKPIAATLAYAGSKLAVSRWCREHAVAAEWAGDGIRMNILAPGPVLTPLLRAQLAGGTGKQVRSFPVPAREYGTPEQIATWVLVMLSPAADFMVGSVITVDGGTEALLRPRAWPAPLPPAGVPRMLWSMARAAKRGQVADYSAVDSVPEPTGSTAAEGP</sequence>
<dbReference type="Gene3D" id="3.40.50.720">
    <property type="entry name" value="NAD(P)-binding Rossmann-like Domain"/>
    <property type="match status" value="1"/>
</dbReference>
<comment type="similarity">
    <text evidence="1">Belongs to the short-chain dehydrogenases/reductases (SDR) family.</text>
</comment>
<dbReference type="AlphaFoldDB" id="A0A857KYM6"/>
<dbReference type="PRINTS" id="PR00081">
    <property type="entry name" value="GDHRDH"/>
</dbReference>
<keyword evidence="2" id="KW-0560">Oxidoreductase</keyword>
<dbReference type="EMBL" id="CP045810">
    <property type="protein sequence ID" value="QHN40007.1"/>
    <property type="molecule type" value="Genomic_DNA"/>
</dbReference>
<protein>
    <submittedName>
        <fullName evidence="3">SDR family oxidoreductase</fullName>
    </submittedName>
</protein>
<name>A0A857KYM6_9ACTN</name>
<reference evidence="3" key="1">
    <citation type="journal article" date="2021" name="Nat. Microbiol.">
        <title>Cocultivation of an ultrasmall environmental parasitic bacterium with lytic ability against bacteria associated with wastewater foams.</title>
        <authorList>
            <person name="Batinovic S."/>
            <person name="Rose J.J.A."/>
            <person name="Ratcliffe J."/>
            <person name="Seviour R.J."/>
            <person name="Petrovski S."/>
        </authorList>
    </citation>
    <scope>NUCLEOTIDE SEQUENCE</scope>
    <source>
        <strain evidence="3">CON44</strain>
    </source>
</reference>
<dbReference type="SUPFAM" id="SSF51735">
    <property type="entry name" value="NAD(P)-binding Rossmann-fold domains"/>
    <property type="match status" value="1"/>
</dbReference>
<dbReference type="InterPro" id="IPR020904">
    <property type="entry name" value="Sc_DH/Rdtase_CS"/>
</dbReference>
<organism evidence="3">
    <name type="scientific">Gordonia amarae</name>
    <dbReference type="NCBI Taxonomy" id="36821"/>
    <lineage>
        <taxon>Bacteria</taxon>
        <taxon>Bacillati</taxon>
        <taxon>Actinomycetota</taxon>
        <taxon>Actinomycetes</taxon>
        <taxon>Mycobacteriales</taxon>
        <taxon>Gordoniaceae</taxon>
        <taxon>Gordonia</taxon>
    </lineage>
</organism>
<proteinExistence type="inferred from homology"/>
<dbReference type="GO" id="GO:0016491">
    <property type="term" value="F:oxidoreductase activity"/>
    <property type="evidence" value="ECO:0007669"/>
    <property type="project" value="UniProtKB-KW"/>
</dbReference>
<dbReference type="RefSeq" id="WP_005182877.1">
    <property type="nucleotide sequence ID" value="NZ_CP045804.1"/>
</dbReference>
<dbReference type="InterPro" id="IPR036291">
    <property type="entry name" value="NAD(P)-bd_dom_sf"/>
</dbReference>
<dbReference type="Pfam" id="PF13561">
    <property type="entry name" value="adh_short_C2"/>
    <property type="match status" value="1"/>
</dbReference>
<evidence type="ECO:0000313" key="3">
    <source>
        <dbReference type="EMBL" id="QHN40007.1"/>
    </source>
</evidence>
<evidence type="ECO:0000256" key="1">
    <source>
        <dbReference type="ARBA" id="ARBA00006484"/>
    </source>
</evidence>
<accession>A0A857KYM6</accession>
<dbReference type="PANTHER" id="PTHR24321">
    <property type="entry name" value="DEHYDROGENASES, SHORT CHAIN"/>
    <property type="match status" value="1"/>
</dbReference>
<dbReference type="InterPro" id="IPR002347">
    <property type="entry name" value="SDR_fam"/>
</dbReference>
<gene>
    <name evidence="3" type="ORF">GII30_13320</name>
</gene>
<dbReference type="PANTHER" id="PTHR24321:SF15">
    <property type="entry name" value="OXIDOREDUCTASE UCPA"/>
    <property type="match status" value="1"/>
</dbReference>